<evidence type="ECO:0000313" key="5">
    <source>
        <dbReference type="EMBL" id="QHZ53158.1"/>
    </source>
</evidence>
<dbReference type="InterPro" id="IPR016181">
    <property type="entry name" value="Acyl_CoA_acyltransferase"/>
</dbReference>
<evidence type="ECO:0000313" key="7">
    <source>
        <dbReference type="Proteomes" id="UP000464330"/>
    </source>
</evidence>
<dbReference type="GO" id="GO:0016747">
    <property type="term" value="F:acyltransferase activity, transferring groups other than amino-acyl groups"/>
    <property type="evidence" value="ECO:0007669"/>
    <property type="project" value="InterPro"/>
</dbReference>
<dbReference type="SUPFAM" id="SSF55729">
    <property type="entry name" value="Acyl-CoA N-acyltransferases (Nat)"/>
    <property type="match status" value="1"/>
</dbReference>
<dbReference type="CDD" id="cd04301">
    <property type="entry name" value="NAT_SF"/>
    <property type="match status" value="1"/>
</dbReference>
<accession>A0A2L1U521</accession>
<proteinExistence type="predicted"/>
<dbReference type="Proteomes" id="UP000239833">
    <property type="component" value="Chromosome"/>
</dbReference>
<evidence type="ECO:0000256" key="2">
    <source>
        <dbReference type="ARBA" id="ARBA00023315"/>
    </source>
</evidence>
<keyword evidence="2" id="KW-0012">Acyltransferase</keyword>
<dbReference type="InterPro" id="IPR000182">
    <property type="entry name" value="GNAT_dom"/>
</dbReference>
<dbReference type="AlphaFoldDB" id="A0A2L1U521"/>
<evidence type="ECO:0000256" key="1">
    <source>
        <dbReference type="ARBA" id="ARBA00022679"/>
    </source>
</evidence>
<dbReference type="EMBL" id="CP019717">
    <property type="protein sequence ID" value="QHZ53158.1"/>
    <property type="molecule type" value="Genomic_DNA"/>
</dbReference>
<dbReference type="PROSITE" id="PS51186">
    <property type="entry name" value="GNAT"/>
    <property type="match status" value="1"/>
</dbReference>
<organism evidence="4 6">
    <name type="scientific">Paenibacillus larvae subsp. larvae</name>
    <dbReference type="NCBI Taxonomy" id="147375"/>
    <lineage>
        <taxon>Bacteria</taxon>
        <taxon>Bacillati</taxon>
        <taxon>Bacillota</taxon>
        <taxon>Bacilli</taxon>
        <taxon>Bacillales</taxon>
        <taxon>Paenibacillaceae</taxon>
        <taxon>Paenibacillus</taxon>
    </lineage>
</organism>
<reference evidence="4 7" key="2">
    <citation type="journal article" date="2020" name="Int. J. Med. Microbiol.">
        <title>Discovery of Paenibacillus larvae ERIC V: Phenotypic and genomic comparison to genotypes ERIC I-IV reveal different inventories of virulence factors which correlate with epidemiological prevalences of American Foulbrood.</title>
        <authorList>
            <person name="Beims H."/>
            <person name="Bunk B."/>
            <person name="Erler S."/>
            <person name="Mohr K.I."/>
            <person name="Sproer C."/>
            <person name="Pradella S."/>
            <person name="Gunther G."/>
            <person name="Rohde M."/>
            <person name="von der Ohe W."/>
            <person name="Steinert M."/>
        </authorList>
    </citation>
    <scope>NUCLEOTIDE SEQUENCE</scope>
    <source>
        <strain evidence="4">Eric_III</strain>
        <strain evidence="5">Eric_V</strain>
    </source>
</reference>
<dbReference type="Gene3D" id="3.40.630.30">
    <property type="match status" value="1"/>
</dbReference>
<dbReference type="GeneID" id="64220259"/>
<evidence type="ECO:0000313" key="6">
    <source>
        <dbReference type="Proteomes" id="UP000239833"/>
    </source>
</evidence>
<protein>
    <submittedName>
        <fullName evidence="4">TDP-fucosamine acetyltransferase</fullName>
    </submittedName>
</protein>
<sequence length="165" mass="19167">MDIQKRNANQDDRWIYRLILEELLPFAQKTNPSLTTGFQEVRSRLNRGITWIAKEGRKACCGFINVVPLKNKRELLVDMLAVDRQYQGSGIGSRLMNVTEAYAHDKKMRRIGLFVDKSNTKAIRFYENKGYTVSGFIPGIECYILYKELGHHEPPLPTRILKRKH</sequence>
<dbReference type="RefSeq" id="WP_023484328.1">
    <property type="nucleotide sequence ID" value="NZ_CP019651.1"/>
</dbReference>
<dbReference type="InterPro" id="IPR050680">
    <property type="entry name" value="YpeA/RimI_acetyltransf"/>
</dbReference>
<dbReference type="STRING" id="147375.BXP28_01870"/>
<dbReference type="Pfam" id="PF00583">
    <property type="entry name" value="Acetyltransf_1"/>
    <property type="match status" value="1"/>
</dbReference>
<keyword evidence="1 4" id="KW-0808">Transferase</keyword>
<accession>A0A6C0QXZ2</accession>
<evidence type="ECO:0000313" key="4">
    <source>
        <dbReference type="EMBL" id="AVF28022.1"/>
    </source>
</evidence>
<dbReference type="Proteomes" id="UP000464330">
    <property type="component" value="Chromosome"/>
</dbReference>
<feature type="domain" description="N-acetyltransferase" evidence="3">
    <location>
        <begin position="3"/>
        <end position="150"/>
    </location>
</feature>
<dbReference type="PANTHER" id="PTHR43420:SF47">
    <property type="entry name" value="N-ACETYLTRANSFERASE DOMAIN-CONTAINING PROTEIN"/>
    <property type="match status" value="1"/>
</dbReference>
<dbReference type="EMBL" id="CP019655">
    <property type="protein sequence ID" value="AVF28022.1"/>
    <property type="molecule type" value="Genomic_DNA"/>
</dbReference>
<dbReference type="PANTHER" id="PTHR43420">
    <property type="entry name" value="ACETYLTRANSFERASE"/>
    <property type="match status" value="1"/>
</dbReference>
<name>A0A2L1U521_9BACL</name>
<accession>A0A8B6WY97</accession>
<reference evidence="6" key="1">
    <citation type="submission" date="2017-02" db="EMBL/GenBank/DDBJ databases">
        <title>Delineation of Paenibacillus larvae strains originating from foulbrood outbreaks.</title>
        <authorList>
            <person name="Beims H."/>
            <person name="Bunk B."/>
            <person name="Sproeer C."/>
            <person name="Mohr K.I."/>
            <person name="Pradella S."/>
            <person name="Guenther G."/>
            <person name="Rohde M."/>
            <person name="von der Ohe W."/>
            <person name="Steinert M."/>
        </authorList>
    </citation>
    <scope>NUCLEOTIDE SEQUENCE [LARGE SCALE GENOMIC DNA]</scope>
    <source>
        <strain evidence="6">Eric_III</strain>
    </source>
</reference>
<gene>
    <name evidence="4" type="ORF">ERICIII_03918</name>
    <name evidence="5" type="ORF">ERICV_04071</name>
</gene>
<evidence type="ECO:0000259" key="3">
    <source>
        <dbReference type="PROSITE" id="PS51186"/>
    </source>
</evidence>